<keyword evidence="9" id="KW-1185">Reference proteome</keyword>
<evidence type="ECO:0000259" key="7">
    <source>
        <dbReference type="Pfam" id="PF25975"/>
    </source>
</evidence>
<feature type="domain" description="CusB-like beta-barrel" evidence="6">
    <location>
        <begin position="284"/>
        <end position="356"/>
    </location>
</feature>
<dbReference type="InterPro" id="IPR045800">
    <property type="entry name" value="HMBD"/>
</dbReference>
<comment type="caution">
    <text evidence="8">The sequence shown here is derived from an EMBL/GenBank/DDBJ whole genome shotgun (WGS) entry which is preliminary data.</text>
</comment>
<dbReference type="PANTHER" id="PTHR30097">
    <property type="entry name" value="CATION EFFLUX SYSTEM PROTEIN CUSB"/>
    <property type="match status" value="1"/>
</dbReference>
<evidence type="ECO:0000259" key="5">
    <source>
        <dbReference type="Pfam" id="PF25919"/>
    </source>
</evidence>
<dbReference type="Gene3D" id="6.10.140.730">
    <property type="match status" value="1"/>
</dbReference>
<dbReference type="PROSITE" id="PS51257">
    <property type="entry name" value="PROKAR_LIPOPROTEIN"/>
    <property type="match status" value="1"/>
</dbReference>
<organism evidence="8 9">
    <name type="scientific">Pontibacter toksunensis</name>
    <dbReference type="NCBI Taxonomy" id="1332631"/>
    <lineage>
        <taxon>Bacteria</taxon>
        <taxon>Pseudomonadati</taxon>
        <taxon>Bacteroidota</taxon>
        <taxon>Cytophagia</taxon>
        <taxon>Cytophagales</taxon>
        <taxon>Hymenobacteraceae</taxon>
        <taxon>Pontibacter</taxon>
    </lineage>
</organism>
<accession>A0ABW6C2L3</accession>
<dbReference type="InterPro" id="IPR058649">
    <property type="entry name" value="CzcB_C"/>
</dbReference>
<name>A0ABW6C2L3_9BACT</name>
<reference evidence="9" key="1">
    <citation type="journal article" date="2019" name="Int. J. Syst. Evol. Microbiol.">
        <title>The Global Catalogue of Microorganisms (GCM) 10K type strain sequencing project: providing services to taxonomists for standard genome sequencing and annotation.</title>
        <authorList>
            <consortium name="The Broad Institute Genomics Platform"/>
            <consortium name="The Broad Institute Genome Sequencing Center for Infectious Disease"/>
            <person name="Wu L."/>
            <person name="Ma J."/>
        </authorList>
    </citation>
    <scope>NUCLEOTIDE SEQUENCE [LARGE SCALE GENOMIC DNA]</scope>
    <source>
        <strain evidence="9">KCTC 23984</strain>
    </source>
</reference>
<evidence type="ECO:0000259" key="4">
    <source>
        <dbReference type="Pfam" id="PF25869"/>
    </source>
</evidence>
<dbReference type="Pfam" id="PF25975">
    <property type="entry name" value="CzcB_C"/>
    <property type="match status" value="1"/>
</dbReference>
<keyword evidence="2" id="KW-0732">Signal</keyword>
<dbReference type="RefSeq" id="WP_377492300.1">
    <property type="nucleotide sequence ID" value="NZ_JBHUOX010000055.1"/>
</dbReference>
<dbReference type="Gene3D" id="2.40.420.20">
    <property type="match status" value="1"/>
</dbReference>
<dbReference type="Proteomes" id="UP001597641">
    <property type="component" value="Unassembled WGS sequence"/>
</dbReference>
<dbReference type="Gene3D" id="2.40.30.170">
    <property type="match status" value="1"/>
</dbReference>
<evidence type="ECO:0000256" key="2">
    <source>
        <dbReference type="SAM" id="SignalP"/>
    </source>
</evidence>
<dbReference type="Pfam" id="PF25919">
    <property type="entry name" value="BSH_CusB"/>
    <property type="match status" value="1"/>
</dbReference>
<dbReference type="InterPro" id="IPR058792">
    <property type="entry name" value="Beta-barrel_RND_2"/>
</dbReference>
<dbReference type="EMBL" id="JBHUOX010000055">
    <property type="protein sequence ID" value="MFD3003940.1"/>
    <property type="molecule type" value="Genomic_DNA"/>
</dbReference>
<dbReference type="Pfam" id="PF25869">
    <property type="entry name" value="3HB_CusB"/>
    <property type="match status" value="1"/>
</dbReference>
<dbReference type="Pfam" id="PF25954">
    <property type="entry name" value="Beta-barrel_RND_2"/>
    <property type="match status" value="1"/>
</dbReference>
<evidence type="ECO:0000259" key="3">
    <source>
        <dbReference type="Pfam" id="PF19335"/>
    </source>
</evidence>
<feature type="signal peptide" evidence="2">
    <location>
        <begin position="1"/>
        <end position="21"/>
    </location>
</feature>
<gene>
    <name evidence="8" type="ORF">ACFS7Z_26525</name>
</gene>
<evidence type="ECO:0000256" key="1">
    <source>
        <dbReference type="ARBA" id="ARBA00022448"/>
    </source>
</evidence>
<proteinExistence type="predicted"/>
<dbReference type="Pfam" id="PF19335">
    <property type="entry name" value="HMBD"/>
    <property type="match status" value="1"/>
</dbReference>
<feature type="domain" description="CusB-like three alpha-helical bundle" evidence="4">
    <location>
        <begin position="151"/>
        <end position="200"/>
    </location>
</feature>
<protein>
    <submittedName>
        <fullName evidence="8">Efflux RND transporter periplasmic adaptor subunit</fullName>
    </submittedName>
</protein>
<dbReference type="PANTHER" id="PTHR30097:SF15">
    <property type="entry name" value="CATION EFFLUX SYSTEM PROTEIN CUSB"/>
    <property type="match status" value="1"/>
</dbReference>
<dbReference type="InterPro" id="IPR058791">
    <property type="entry name" value="3HB_CusB"/>
</dbReference>
<dbReference type="Gene3D" id="2.40.50.100">
    <property type="match status" value="1"/>
</dbReference>
<evidence type="ECO:0000313" key="8">
    <source>
        <dbReference type="EMBL" id="MFD3003940.1"/>
    </source>
</evidence>
<keyword evidence="1" id="KW-0813">Transport</keyword>
<feature type="domain" description="CzcB-like C-terminal circularly permuted SH3-like" evidence="7">
    <location>
        <begin position="368"/>
        <end position="424"/>
    </location>
</feature>
<feature type="chain" id="PRO_5047345261" evidence="2">
    <location>
        <begin position="22"/>
        <end position="435"/>
    </location>
</feature>
<dbReference type="InterPro" id="IPR058790">
    <property type="entry name" value="BSH_CusB"/>
</dbReference>
<evidence type="ECO:0000259" key="6">
    <source>
        <dbReference type="Pfam" id="PF25954"/>
    </source>
</evidence>
<feature type="domain" description="CusB-like barrel-sandwich hybrid" evidence="5">
    <location>
        <begin position="117"/>
        <end position="213"/>
    </location>
</feature>
<feature type="domain" description="Heavy metal binding" evidence="3">
    <location>
        <begin position="34"/>
        <end position="59"/>
    </location>
</feature>
<dbReference type="InterPro" id="IPR051909">
    <property type="entry name" value="MFP_Cation_Efflux"/>
</dbReference>
<sequence>MKRYLNILLLLLFVLTGVACQSDEAHEHAEGTTYTCPMHPQIVEDEPGTCPICGMDLVPQSVEGEAVVMTDDLAFLIQPTNETVISDVATVTPEQKTVEAAVKMEGIITYDERRVYSIPARVGGRIEKLYVKYNFQPVQKGQKLMEVYSPDLITAQKELLYLVNSAPEDKALIAAAKQRLQLLGATDAQINHLLRTGEASYTFAIYSPYDGYAIGLNTTAPSAIPSEIPVAAANTGGGMNGMGGGDAGSASKRRMPAAGDEIQLREGIYVSTGQPLLRVVNPNQLWAEFNIPAGEISSIAKGAPIQITFPQLPGEKLEAQVDFLQPFYEAGENFAKVRVYLPGEQKLARVGQLVSAEASYTTAPALWVPRTAVLDIGTKSVAFKQLNGVYKPVAVTVGTIEGNQVQVVEGLDQTDKIASNAQFLVDSESFVKLND</sequence>
<evidence type="ECO:0000313" key="9">
    <source>
        <dbReference type="Proteomes" id="UP001597641"/>
    </source>
</evidence>